<reference evidence="1 2" key="1">
    <citation type="journal article" date="2008" name="Nat. Biotechnol.">
        <title>Genome sequencing and analysis of the filamentous fungus Penicillium chrysogenum.</title>
        <authorList>
            <person name="van den Berg M.A."/>
            <person name="Albang R."/>
            <person name="Albermann K."/>
            <person name="Badger J.H."/>
            <person name="Daran J.-M."/>
            <person name="Driessen A.J.M."/>
            <person name="Garcia-Estrada C."/>
            <person name="Fedorova N.D."/>
            <person name="Harris D.M."/>
            <person name="Heijne W.H.M."/>
            <person name="Joardar V.S."/>
            <person name="Kiel J.A.K.W."/>
            <person name="Kovalchuk A."/>
            <person name="Martin J.F."/>
            <person name="Nierman W.C."/>
            <person name="Nijland J.G."/>
            <person name="Pronk J.T."/>
            <person name="Roubos J.A."/>
            <person name="van der Klei I.J."/>
            <person name="van Peij N.N.M.E."/>
            <person name="Veenhuis M."/>
            <person name="von Doehren H."/>
            <person name="Wagner C."/>
            <person name="Wortman J.R."/>
            <person name="Bovenberg R.A.L."/>
        </authorList>
    </citation>
    <scope>NUCLEOTIDE SEQUENCE [LARGE SCALE GENOMIC DNA]</scope>
    <source>
        <strain evidence="2">ATCC 28089 / DSM 1075 / NRRL 1951 / Wisconsin 54-1255</strain>
    </source>
</reference>
<dbReference type="EMBL" id="AM920438">
    <property type="protein sequence ID" value="CAP79512.1"/>
    <property type="molecule type" value="Genomic_DNA"/>
</dbReference>
<name>B6HW76_PENRW</name>
<dbReference type="Proteomes" id="UP000000724">
    <property type="component" value="Contig Pc00c23"/>
</dbReference>
<dbReference type="VEuPathDB" id="FungiDB:PCH_Pc23g00180"/>
<keyword evidence="2" id="KW-1185">Reference proteome</keyword>
<evidence type="ECO:0000313" key="1">
    <source>
        <dbReference type="EMBL" id="CAP79512.1"/>
    </source>
</evidence>
<protein>
    <submittedName>
        <fullName evidence="1">Uncharacterized protein</fullName>
    </submittedName>
</protein>
<sequence>MLKTSCSLARDYQCLNVQPHLFSADFYLNLTRSSRGICVYYQVCYSPQIMSSRAWFEQLQSNFGSLREYIDDLHARRTDEETVLVNIDNETDENVVATAVKKWVSTRMGMVGRSLLFELKTPWYPPVPVCGAVDIEQRRVFSACDENGLPILAAERNNCSVQDAKVIERLVSLESGPFEKGRAVLDMADMDRLLGVSCLQRRMINGPKRFVICSDLNYPFALANVLHSDTSLCLFPVSCEDRSGGLKKIDRYGVASYYSNRGHVKYTFAFRVAIVPNSITVAITPCT</sequence>
<dbReference type="AlphaFoldDB" id="B6HW76"/>
<accession>B6HW76</accession>
<dbReference type="HOGENOM" id="CLU_970114_0_0_1"/>
<dbReference type="OrthoDB" id="4371894at2759"/>
<gene>
    <name evidence="1" type="ORF">Pc23g00180</name>
    <name evidence="1" type="ORF">PCH_Pc23g00180</name>
</gene>
<organism evidence="1 2">
    <name type="scientific">Penicillium rubens (strain ATCC 28089 / DSM 1075 / NRRL 1951 / Wisconsin 54-1255)</name>
    <name type="common">Penicillium chrysogenum</name>
    <dbReference type="NCBI Taxonomy" id="500485"/>
    <lineage>
        <taxon>Eukaryota</taxon>
        <taxon>Fungi</taxon>
        <taxon>Dikarya</taxon>
        <taxon>Ascomycota</taxon>
        <taxon>Pezizomycotina</taxon>
        <taxon>Eurotiomycetes</taxon>
        <taxon>Eurotiomycetidae</taxon>
        <taxon>Eurotiales</taxon>
        <taxon>Aspergillaceae</taxon>
        <taxon>Penicillium</taxon>
        <taxon>Penicillium chrysogenum species complex</taxon>
    </lineage>
</organism>
<evidence type="ECO:0000313" key="2">
    <source>
        <dbReference type="Proteomes" id="UP000000724"/>
    </source>
</evidence>
<proteinExistence type="predicted"/>